<dbReference type="InterPro" id="IPR021109">
    <property type="entry name" value="Peptidase_aspartic_dom_sf"/>
</dbReference>
<evidence type="ECO:0000313" key="1">
    <source>
        <dbReference type="EMBL" id="GFD15389.1"/>
    </source>
</evidence>
<keyword evidence="1" id="KW-0695">RNA-directed DNA polymerase</keyword>
<keyword evidence="1" id="KW-0808">Transferase</keyword>
<accession>A0A699U268</accession>
<name>A0A699U268_TANCI</name>
<reference evidence="1" key="1">
    <citation type="journal article" date="2019" name="Sci. Rep.">
        <title>Draft genome of Tanacetum cinerariifolium, the natural source of mosquito coil.</title>
        <authorList>
            <person name="Yamashiro T."/>
            <person name="Shiraishi A."/>
            <person name="Satake H."/>
            <person name="Nakayama K."/>
        </authorList>
    </citation>
    <scope>NUCLEOTIDE SEQUENCE</scope>
</reference>
<sequence>VFEAVFEADRSTTRPAGIAEDVFVKVGKFHFPTDFVDVDYVVDPRVPLILGRPFLRTERGLIDVYGEELTLRIDDEAISFKVGQTSKYSYNNAESFN</sequence>
<organism evidence="1">
    <name type="scientific">Tanacetum cinerariifolium</name>
    <name type="common">Dalmatian daisy</name>
    <name type="synonym">Chrysanthemum cinerariifolium</name>
    <dbReference type="NCBI Taxonomy" id="118510"/>
    <lineage>
        <taxon>Eukaryota</taxon>
        <taxon>Viridiplantae</taxon>
        <taxon>Streptophyta</taxon>
        <taxon>Embryophyta</taxon>
        <taxon>Tracheophyta</taxon>
        <taxon>Spermatophyta</taxon>
        <taxon>Magnoliopsida</taxon>
        <taxon>eudicotyledons</taxon>
        <taxon>Gunneridae</taxon>
        <taxon>Pentapetalae</taxon>
        <taxon>asterids</taxon>
        <taxon>campanulids</taxon>
        <taxon>Asterales</taxon>
        <taxon>Asteraceae</taxon>
        <taxon>Asteroideae</taxon>
        <taxon>Anthemideae</taxon>
        <taxon>Anthemidinae</taxon>
        <taxon>Tanacetum</taxon>
    </lineage>
</organism>
<proteinExistence type="predicted"/>
<feature type="non-terminal residue" evidence="1">
    <location>
        <position position="1"/>
    </location>
</feature>
<dbReference type="PANTHER" id="PTHR33067">
    <property type="entry name" value="RNA-DIRECTED DNA POLYMERASE-RELATED"/>
    <property type="match status" value="1"/>
</dbReference>
<gene>
    <name evidence="1" type="ORF">Tci_887358</name>
</gene>
<dbReference type="EMBL" id="BKCJ011286088">
    <property type="protein sequence ID" value="GFD15389.1"/>
    <property type="molecule type" value="Genomic_DNA"/>
</dbReference>
<protein>
    <submittedName>
        <fullName evidence="1">Reverse transcriptase domain-containing protein</fullName>
    </submittedName>
</protein>
<keyword evidence="1" id="KW-0548">Nucleotidyltransferase</keyword>
<dbReference type="AlphaFoldDB" id="A0A699U268"/>
<comment type="caution">
    <text evidence="1">The sequence shown here is derived from an EMBL/GenBank/DDBJ whole genome shotgun (WGS) entry which is preliminary data.</text>
</comment>
<dbReference type="Gene3D" id="2.40.70.10">
    <property type="entry name" value="Acid Proteases"/>
    <property type="match status" value="1"/>
</dbReference>
<dbReference type="GO" id="GO:0003964">
    <property type="term" value="F:RNA-directed DNA polymerase activity"/>
    <property type="evidence" value="ECO:0007669"/>
    <property type="project" value="UniProtKB-KW"/>
</dbReference>
<dbReference type="PANTHER" id="PTHR33067:SF9">
    <property type="entry name" value="RNA-DIRECTED DNA POLYMERASE"/>
    <property type="match status" value="1"/>
</dbReference>